<proteinExistence type="predicted"/>
<sequence>MMIIKLIFSGEISFGTCSSEGFFLFVDSLTGVMDEIEGKKPPTEIPIYQHYPIVFSVKCTGGYAFDIGTQIEIRQTKPNQKLSGSSAQ</sequence>
<dbReference type="AlphaFoldDB" id="A0AAV4QFZ5"/>
<reference evidence="1 2" key="1">
    <citation type="submission" date="2021-06" db="EMBL/GenBank/DDBJ databases">
        <title>Caerostris darwini draft genome.</title>
        <authorList>
            <person name="Kono N."/>
            <person name="Arakawa K."/>
        </authorList>
    </citation>
    <scope>NUCLEOTIDE SEQUENCE [LARGE SCALE GENOMIC DNA]</scope>
</reference>
<keyword evidence="2" id="KW-1185">Reference proteome</keyword>
<organism evidence="1 2">
    <name type="scientific">Caerostris darwini</name>
    <dbReference type="NCBI Taxonomy" id="1538125"/>
    <lineage>
        <taxon>Eukaryota</taxon>
        <taxon>Metazoa</taxon>
        <taxon>Ecdysozoa</taxon>
        <taxon>Arthropoda</taxon>
        <taxon>Chelicerata</taxon>
        <taxon>Arachnida</taxon>
        <taxon>Araneae</taxon>
        <taxon>Araneomorphae</taxon>
        <taxon>Entelegynae</taxon>
        <taxon>Araneoidea</taxon>
        <taxon>Araneidae</taxon>
        <taxon>Caerostris</taxon>
    </lineage>
</organism>
<name>A0AAV4QFZ5_9ARAC</name>
<protein>
    <submittedName>
        <fullName evidence="1">Uncharacterized protein</fullName>
    </submittedName>
</protein>
<dbReference type="Proteomes" id="UP001054837">
    <property type="component" value="Unassembled WGS sequence"/>
</dbReference>
<gene>
    <name evidence="1" type="ORF">CDAR_433291</name>
</gene>
<comment type="caution">
    <text evidence="1">The sequence shown here is derived from an EMBL/GenBank/DDBJ whole genome shotgun (WGS) entry which is preliminary data.</text>
</comment>
<dbReference type="EMBL" id="BPLQ01004536">
    <property type="protein sequence ID" value="GIY08638.1"/>
    <property type="molecule type" value="Genomic_DNA"/>
</dbReference>
<evidence type="ECO:0000313" key="1">
    <source>
        <dbReference type="EMBL" id="GIY08638.1"/>
    </source>
</evidence>
<evidence type="ECO:0000313" key="2">
    <source>
        <dbReference type="Proteomes" id="UP001054837"/>
    </source>
</evidence>
<accession>A0AAV4QFZ5</accession>